<organism evidence="1 2">
    <name type="scientific">Dactylosporangium maewongense</name>
    <dbReference type="NCBI Taxonomy" id="634393"/>
    <lineage>
        <taxon>Bacteria</taxon>
        <taxon>Bacillati</taxon>
        <taxon>Actinomycetota</taxon>
        <taxon>Actinomycetes</taxon>
        <taxon>Micromonosporales</taxon>
        <taxon>Micromonosporaceae</taxon>
        <taxon>Dactylosporangium</taxon>
    </lineage>
</organism>
<reference evidence="1 2" key="1">
    <citation type="journal article" date="2019" name="Int. J. Syst. Evol. Microbiol.">
        <title>The Global Catalogue of Microorganisms (GCM) 10K type strain sequencing project: providing services to taxonomists for standard genome sequencing and annotation.</title>
        <authorList>
            <consortium name="The Broad Institute Genomics Platform"/>
            <consortium name="The Broad Institute Genome Sequencing Center for Infectious Disease"/>
            <person name="Wu L."/>
            <person name="Ma J."/>
        </authorList>
    </citation>
    <scope>NUCLEOTIDE SEQUENCE [LARGE SCALE GENOMIC DNA]</scope>
    <source>
        <strain evidence="1 2">JCM 15933</strain>
    </source>
</reference>
<dbReference type="EMBL" id="BAAAQD010000031">
    <property type="protein sequence ID" value="GAA1562314.1"/>
    <property type="molecule type" value="Genomic_DNA"/>
</dbReference>
<evidence type="ECO:0000313" key="1">
    <source>
        <dbReference type="EMBL" id="GAA1562314.1"/>
    </source>
</evidence>
<accession>A0ABN2CPV2</accession>
<keyword evidence="2" id="KW-1185">Reference proteome</keyword>
<sequence length="87" mass="10061">MPKIGEGWRPRMDNGGEWFLLARGDVLTDVKNEAALRLLNDFGVQISDIADDEFRVDPMQNADRRSDSYRIFIKRATLEAHQRRTPT</sequence>
<proteinExistence type="predicted"/>
<comment type="caution">
    <text evidence="1">The sequence shown here is derived from an EMBL/GenBank/DDBJ whole genome shotgun (WGS) entry which is preliminary data.</text>
</comment>
<gene>
    <name evidence="1" type="ORF">GCM10009827_099790</name>
</gene>
<protein>
    <submittedName>
        <fullName evidence="1">Uncharacterized protein</fullName>
    </submittedName>
</protein>
<dbReference type="Proteomes" id="UP001501470">
    <property type="component" value="Unassembled WGS sequence"/>
</dbReference>
<evidence type="ECO:0000313" key="2">
    <source>
        <dbReference type="Proteomes" id="UP001501470"/>
    </source>
</evidence>
<name>A0ABN2CPV2_9ACTN</name>